<dbReference type="InterPro" id="IPR007899">
    <property type="entry name" value="CHAD_dom"/>
</dbReference>
<dbReference type="EMBL" id="VOSW01000050">
    <property type="protein sequence ID" value="KAE8757200.1"/>
    <property type="molecule type" value="Genomic_DNA"/>
</dbReference>
<dbReference type="SMART" id="SM00880">
    <property type="entry name" value="CHAD"/>
    <property type="match status" value="1"/>
</dbReference>
<evidence type="ECO:0000313" key="2">
    <source>
        <dbReference type="EMBL" id="KAE8757200.1"/>
    </source>
</evidence>
<gene>
    <name evidence="2" type="ORF">FSO04_24970</name>
</gene>
<dbReference type="PROSITE" id="PS51708">
    <property type="entry name" value="CHAD"/>
    <property type="match status" value="1"/>
</dbReference>
<accession>A0A6N6WCG0</accession>
<dbReference type="OrthoDB" id="8925343at2"/>
<sequence length="328" mass="36465">MLKVGHGLAQFLFHVAVFEGVAEMSSRYSASAKEESDAPASGSGQDGPCADSITAATSAAEAFVVLATSTSAEAVRRAHTLRAKADPEVLHKLRVALRRLRSLWWAYEPLLDRKDAKLQREEFKYLAYAAGRTRDWDVLRDILTGDQLARLSLGPLLHAVGEHRADALSFSRRTIRSAGVDEILQRAMTGARQQLDSHAASPMLAEFAQERVELAEKALKKRVKRAIQPEHPGYAALHEVRIAGKKLRYLLEFFSPVLDGSHRTNLELLTAVQDELGKLNDLVVSETLLRQYSFQLGDPNVVKEAVAFLGAQKKRHMRAAHKMLRNVW</sequence>
<evidence type="ECO:0000259" key="1">
    <source>
        <dbReference type="PROSITE" id="PS51708"/>
    </source>
</evidence>
<dbReference type="Gene3D" id="1.40.20.10">
    <property type="entry name" value="CHAD domain"/>
    <property type="match status" value="1"/>
</dbReference>
<evidence type="ECO:0000313" key="3">
    <source>
        <dbReference type="Proteomes" id="UP000463700"/>
    </source>
</evidence>
<feature type="domain" description="CHAD" evidence="1">
    <location>
        <begin position="56"/>
        <end position="328"/>
    </location>
</feature>
<dbReference type="Pfam" id="PF05235">
    <property type="entry name" value="CHAD"/>
    <property type="match status" value="1"/>
</dbReference>
<organism evidence="2 3">
    <name type="scientific">Paraburkholderia madseniana</name>
    <dbReference type="NCBI Taxonomy" id="2599607"/>
    <lineage>
        <taxon>Bacteria</taxon>
        <taxon>Pseudomonadati</taxon>
        <taxon>Pseudomonadota</taxon>
        <taxon>Betaproteobacteria</taxon>
        <taxon>Burkholderiales</taxon>
        <taxon>Burkholderiaceae</taxon>
        <taxon>Paraburkholderia</taxon>
    </lineage>
</organism>
<dbReference type="AlphaFoldDB" id="A0A6N6WCG0"/>
<dbReference type="InterPro" id="IPR038186">
    <property type="entry name" value="CHAD_dom_sf"/>
</dbReference>
<dbReference type="PANTHER" id="PTHR39339">
    <property type="entry name" value="SLR1444 PROTEIN"/>
    <property type="match status" value="1"/>
</dbReference>
<comment type="caution">
    <text evidence="2">The sequence shown here is derived from an EMBL/GenBank/DDBJ whole genome shotgun (WGS) entry which is preliminary data.</text>
</comment>
<proteinExistence type="predicted"/>
<protein>
    <submittedName>
        <fullName evidence="2">CHAD domain-containing protein</fullName>
    </submittedName>
</protein>
<dbReference type="Proteomes" id="UP000463700">
    <property type="component" value="Unassembled WGS sequence"/>
</dbReference>
<reference evidence="2 3" key="1">
    <citation type="journal article" date="2020" name="Int. J. Syst. Evol. Microbiol.">
        <title>Paraburkholderia madseniana sp. nov., a phenolic acid-degrading bacterium isolated from acidic forest soil.</title>
        <authorList>
            <person name="Wilhelm R.C."/>
            <person name="Murphy S.J.L."/>
            <person name="Feriancek N.M."/>
            <person name="Karasz D.C."/>
            <person name="DeRito C.M."/>
            <person name="Newman J.D."/>
            <person name="Buckley D.H."/>
        </authorList>
    </citation>
    <scope>NUCLEOTIDE SEQUENCE [LARGE SCALE GENOMIC DNA]</scope>
    <source>
        <strain evidence="2 3">RP11</strain>
    </source>
</reference>
<name>A0A6N6WCG0_9BURK</name>
<dbReference type="RefSeq" id="WP_154563510.1">
    <property type="nucleotide sequence ID" value="NZ_VOSW01000050.1"/>
</dbReference>
<dbReference type="PANTHER" id="PTHR39339:SF1">
    <property type="entry name" value="CHAD DOMAIN-CONTAINING PROTEIN"/>
    <property type="match status" value="1"/>
</dbReference>